<dbReference type="FunCoup" id="B3S6R1">
    <property type="interactions" value="1463"/>
</dbReference>
<evidence type="ECO:0000313" key="3">
    <source>
        <dbReference type="Proteomes" id="UP000009022"/>
    </source>
</evidence>
<dbReference type="Proteomes" id="UP000009022">
    <property type="component" value="Unassembled WGS sequence"/>
</dbReference>
<dbReference type="InParanoid" id="B3S6R1"/>
<dbReference type="SMART" id="SM00320">
    <property type="entry name" value="WD40"/>
    <property type="match status" value="4"/>
</dbReference>
<dbReference type="PANTHER" id="PTHR19847:SF7">
    <property type="entry name" value="DDB1- AND CUL4-ASSOCIATED FACTOR 11"/>
    <property type="match status" value="1"/>
</dbReference>
<dbReference type="CTD" id="6757024"/>
<dbReference type="PROSITE" id="PS50082">
    <property type="entry name" value="WD_REPEATS_2"/>
    <property type="match status" value="2"/>
</dbReference>
<organism evidence="2 3">
    <name type="scientific">Trichoplax adhaerens</name>
    <name type="common">Trichoplax reptans</name>
    <dbReference type="NCBI Taxonomy" id="10228"/>
    <lineage>
        <taxon>Eukaryota</taxon>
        <taxon>Metazoa</taxon>
        <taxon>Placozoa</taxon>
        <taxon>Uniplacotomia</taxon>
        <taxon>Trichoplacea</taxon>
        <taxon>Trichoplacidae</taxon>
        <taxon>Trichoplax</taxon>
    </lineage>
</organism>
<accession>B3S6R1</accession>
<dbReference type="PhylomeDB" id="B3S6R1"/>
<dbReference type="GeneID" id="6757024"/>
<gene>
    <name evidence="2" type="ORF">TRIADDRAFT_59895</name>
</gene>
<dbReference type="InterPro" id="IPR036322">
    <property type="entry name" value="WD40_repeat_dom_sf"/>
</dbReference>
<dbReference type="Pfam" id="PF00400">
    <property type="entry name" value="WD40"/>
    <property type="match status" value="2"/>
</dbReference>
<keyword evidence="1" id="KW-0853">WD repeat</keyword>
<dbReference type="Gene3D" id="2.130.10.10">
    <property type="entry name" value="YVTN repeat-like/Quinoprotein amine dehydrogenase"/>
    <property type="match status" value="1"/>
</dbReference>
<dbReference type="SUPFAM" id="SSF50978">
    <property type="entry name" value="WD40 repeat-like"/>
    <property type="match status" value="1"/>
</dbReference>
<evidence type="ECO:0000313" key="2">
    <source>
        <dbReference type="EMBL" id="EDV21663.1"/>
    </source>
</evidence>
<dbReference type="GO" id="GO:0080008">
    <property type="term" value="C:Cul4-RING E3 ubiquitin ligase complex"/>
    <property type="evidence" value="ECO:0000318"/>
    <property type="project" value="GO_Central"/>
</dbReference>
<feature type="repeat" description="WD" evidence="1">
    <location>
        <begin position="252"/>
        <end position="286"/>
    </location>
</feature>
<dbReference type="PROSITE" id="PS50294">
    <property type="entry name" value="WD_REPEATS_REGION"/>
    <property type="match status" value="2"/>
</dbReference>
<dbReference type="OrthoDB" id="63070at2759"/>
<keyword evidence="3" id="KW-1185">Reference proteome</keyword>
<dbReference type="STRING" id="10228.B3S6R1"/>
<dbReference type="InterPro" id="IPR015943">
    <property type="entry name" value="WD40/YVTN_repeat-like_dom_sf"/>
</dbReference>
<dbReference type="PANTHER" id="PTHR19847">
    <property type="entry name" value="DDB1- AND CUL4-ASSOCIATED FACTOR 11"/>
    <property type="match status" value="1"/>
</dbReference>
<dbReference type="AlphaFoldDB" id="B3S6R1"/>
<dbReference type="RefSeq" id="XP_002115811.1">
    <property type="nucleotide sequence ID" value="XM_002115775.1"/>
</dbReference>
<protein>
    <submittedName>
        <fullName evidence="2">Uncharacterized protein</fullName>
    </submittedName>
</protein>
<dbReference type="eggNOG" id="KOG0266">
    <property type="taxonomic scope" value="Eukaryota"/>
</dbReference>
<feature type="repeat" description="WD" evidence="1">
    <location>
        <begin position="204"/>
        <end position="246"/>
    </location>
</feature>
<name>B3S6R1_TRIAD</name>
<dbReference type="GO" id="GO:0043161">
    <property type="term" value="P:proteasome-mediated ubiquitin-dependent protein catabolic process"/>
    <property type="evidence" value="ECO:0000318"/>
    <property type="project" value="GO_Central"/>
</dbReference>
<proteinExistence type="predicted"/>
<dbReference type="InterPro" id="IPR001680">
    <property type="entry name" value="WD40_rpt"/>
</dbReference>
<dbReference type="InterPro" id="IPR051859">
    <property type="entry name" value="DCAF"/>
</dbReference>
<dbReference type="KEGG" id="tad:TRIADDRAFT_59895"/>
<dbReference type="HOGENOM" id="CLU_014280_3_1_1"/>
<dbReference type="EMBL" id="DS985252">
    <property type="protein sequence ID" value="EDV21663.1"/>
    <property type="molecule type" value="Genomic_DNA"/>
</dbReference>
<sequence>MGNQQSDSGDGGDELQSEDYSRLILSLIRSGQVQLVRSGDGINFDYIDEAESDEEEGKEFNEVSSFKIKQINDLEQHVKLASGQILPLPNSISPIIQQRQQGLRTTQGFKARVLSRYLPNNHSVLQRFRGKAFCGQFSSTGEIFMSACQDCIIRLYDVTDGKFSLFKSIGARDVGWSIIDTDFSSNCGYLYIFDMNEHQRTLEIQSHEDDVNAVKFADASSQIFFSGGDDAIVKVWDRRTLSESNPVPVGAFGGHTDGITYIDSKNDGRYLISNSKDQCIKLWDMRYFSGREGVEESRRAAARQGWDYRWQSAPRRRRKRKHKHDASLMTYQGHGVANTLIRSFFSPMHSTGQAYIYTGSCTGSVVGGGCVRDVSWHPFDNKIITSSLVIIDSGIVRSDVANIREREELLCLRILLARYENNKARCFRN</sequence>
<reference evidence="2 3" key="1">
    <citation type="journal article" date="2008" name="Nature">
        <title>The Trichoplax genome and the nature of placozoans.</title>
        <authorList>
            <person name="Srivastava M."/>
            <person name="Begovic E."/>
            <person name="Chapman J."/>
            <person name="Putnam N.H."/>
            <person name="Hellsten U."/>
            <person name="Kawashima T."/>
            <person name="Kuo A."/>
            <person name="Mitros T."/>
            <person name="Salamov A."/>
            <person name="Carpenter M.L."/>
            <person name="Signorovitch A.Y."/>
            <person name="Moreno M.A."/>
            <person name="Kamm K."/>
            <person name="Grimwood J."/>
            <person name="Schmutz J."/>
            <person name="Shapiro H."/>
            <person name="Grigoriev I.V."/>
            <person name="Buss L.W."/>
            <person name="Schierwater B."/>
            <person name="Dellaporta S.L."/>
            <person name="Rokhsar D.S."/>
        </authorList>
    </citation>
    <scope>NUCLEOTIDE SEQUENCE [LARGE SCALE GENOMIC DNA]</scope>
    <source>
        <strain evidence="2 3">Grell-BS-1999</strain>
    </source>
</reference>
<evidence type="ECO:0000256" key="1">
    <source>
        <dbReference type="PROSITE-ProRule" id="PRU00221"/>
    </source>
</evidence>